<keyword evidence="2" id="KW-0808">Transferase</keyword>
<keyword evidence="8" id="KW-0863">Zinc-finger</keyword>
<dbReference type="EMBL" id="BKCJ010009315">
    <property type="protein sequence ID" value="GEU86399.1"/>
    <property type="molecule type" value="Genomic_DNA"/>
</dbReference>
<evidence type="ECO:0000256" key="4">
    <source>
        <dbReference type="ARBA" id="ARBA00022722"/>
    </source>
</evidence>
<keyword evidence="4" id="KW-0540">Nuclease</keyword>
<name>A0A6L2NLY3_TANCI</name>
<feature type="domain" description="CCHC-type" evidence="9">
    <location>
        <begin position="33"/>
        <end position="48"/>
    </location>
</feature>
<reference evidence="10" key="1">
    <citation type="journal article" date="2019" name="Sci. Rep.">
        <title>Draft genome of Tanacetum cinerariifolium, the natural source of mosquito coil.</title>
        <authorList>
            <person name="Yamashiro T."/>
            <person name="Shiraishi A."/>
            <person name="Satake H."/>
            <person name="Nakayama K."/>
        </authorList>
    </citation>
    <scope>NUCLEOTIDE SEQUENCE</scope>
</reference>
<sequence length="1393" mass="158244">MLLEHIRLVTMRRRFMEVHCLTAIGPNQRVVTCFECGAQGHYRKDCPNVKNQNHGNKARVPNARGKAYVLGGGDANLGPNTVMGTFLLNDHHAYMLFDSGADRSFVSNTFSTLLDVTPPALDVSYAIELADGRTLKTNTVLRGCTLGLLGHPFNIDLMPIDLVRIPYGNEILIIQGDKCNKENKDKSKEKQLEDVPIVRNFPEVFPEDLTGLPPIFRDEDIPKAAFRTRYGHYEFQVMPLGLANAPAVFMDLMNRVCKPFLDKFVIVFIDDILIYSRNKVEHDGHLKQILELLKKEELYAKFSKCDFWLSKKELNMRQRGWLELLSDYDCEICYNLRKGNVVADALSRKCGIRISWVNKNESLEKLTRQYLKESFQKYLGTQLDMSTSYHPETDGQSERTIQTLEDMLRASAPFEALYGRKCRSPVRWAEVGDVQLTGPKIVRETTEKIIDDFGQNIARANTAGNNEKKVYGGTLPYCNRSVVAVTTQETPRPNQRVVTVPDARGKAYVLGGGDVNPGPNTVMGTFLLNDHHAYMLFDSGADRSLISNTFSTLLDVTPSALNVSYAVELADGRTSKTNIVLRGCTIGLLGHPFNIDMMPIDLGSFEVIIVMDWLVKNHDVIVCDEKIVRIPYENEILIVQGDKCDKGKKSTLSIIWCVKAQKYMEKGCQLFLVQVTVKKNKDKSKEKRLEDVPIVRNFTEVFPEDLTGLPPMTRYGHYEFQVMPFGLTNAPGVFMDLMNRACKPFLDKFVTVFIDDILIYSRNKVEHEGHLKQILKLLKKEELVGRGLDAKGKVIAYASRKLKIHEKNYTTHDLELGDVVFALKMWRHYLYGTRCIVFTDHKSLQHILDQKELNIRQRRWLELLSDYDCEIRYHPGKGNAVVDALSRKKLESLADERLCLRNRSWVPCLGDLRTLFMHESHKSKYSIHPGSDKMYQDLKKLYWWSNIKADIATYVGKCMTCAKVKAEYMKQSGLLALYGRKCRSPVCWAEVGDVQLTGPEIVRETTKKIIQIKHRLQASRDRQKSYANKRQHLSDTQVFTVKMEILLEPTSNKFYGRRSDTYTRNPVKEILLNLNLPDQRLVLTDTEVHVKMKMKIPRSSKVKFITACSYSIEKSKDMMKAQIYAIQVQHLRRSYPQGALKQMKVEGLTIYDAQFVLFCRDMRQLSIDLSRHQKLGEPVYFLSKHPLQDKFFHSVVSSSAIYVLFPLTALSMSQHAGTGHQKYQFPEVAGVNLSALIPSASKEAVNLIGALCSWDPSKRPTAVEALQHPYFQSCYYIPPSLRSKAAAAKMSPSVGLNGRRAIEHNYTTGYSVFLPNVKPANNVISSAKVPTFGNIGEHHKMEANHQEKLAPMTIRSTRGMAPRQQEQQVYIPPPVKAGIQKGRSNLGVSKIST</sequence>
<dbReference type="InterPro" id="IPR043502">
    <property type="entry name" value="DNA/RNA_pol_sf"/>
</dbReference>
<dbReference type="Pfam" id="PF17917">
    <property type="entry name" value="RT_RNaseH"/>
    <property type="match status" value="1"/>
</dbReference>
<dbReference type="PANTHER" id="PTHR24559:SF427">
    <property type="entry name" value="RNA-DIRECTED DNA POLYMERASE"/>
    <property type="match status" value="1"/>
</dbReference>
<dbReference type="SUPFAM" id="SSF53098">
    <property type="entry name" value="Ribonuclease H-like"/>
    <property type="match status" value="1"/>
</dbReference>
<comment type="caution">
    <text evidence="10">The sequence shown here is derived from an EMBL/GenBank/DDBJ whole genome shotgun (WGS) entry which is preliminary data.</text>
</comment>
<evidence type="ECO:0000256" key="2">
    <source>
        <dbReference type="ARBA" id="ARBA00022679"/>
    </source>
</evidence>
<dbReference type="InterPro" id="IPR041373">
    <property type="entry name" value="RT_RNaseH"/>
</dbReference>
<dbReference type="GO" id="GO:0003964">
    <property type="term" value="F:RNA-directed DNA polymerase activity"/>
    <property type="evidence" value="ECO:0007669"/>
    <property type="project" value="UniProtKB-KW"/>
</dbReference>
<dbReference type="CDD" id="cd01647">
    <property type="entry name" value="RT_LTR"/>
    <property type="match status" value="1"/>
</dbReference>
<evidence type="ECO:0000256" key="5">
    <source>
        <dbReference type="ARBA" id="ARBA00022759"/>
    </source>
</evidence>
<protein>
    <recommendedName>
        <fullName evidence="1">RNA-directed DNA polymerase</fullName>
        <ecNumber evidence="1">2.7.7.49</ecNumber>
    </recommendedName>
</protein>
<organism evidence="10">
    <name type="scientific">Tanacetum cinerariifolium</name>
    <name type="common">Dalmatian daisy</name>
    <name type="synonym">Chrysanthemum cinerariifolium</name>
    <dbReference type="NCBI Taxonomy" id="118510"/>
    <lineage>
        <taxon>Eukaryota</taxon>
        <taxon>Viridiplantae</taxon>
        <taxon>Streptophyta</taxon>
        <taxon>Embryophyta</taxon>
        <taxon>Tracheophyta</taxon>
        <taxon>Spermatophyta</taxon>
        <taxon>Magnoliopsida</taxon>
        <taxon>eudicotyledons</taxon>
        <taxon>Gunneridae</taxon>
        <taxon>Pentapetalae</taxon>
        <taxon>asterids</taxon>
        <taxon>campanulids</taxon>
        <taxon>Asterales</taxon>
        <taxon>Asteraceae</taxon>
        <taxon>Asteroideae</taxon>
        <taxon>Anthemideae</taxon>
        <taxon>Anthemidinae</taxon>
        <taxon>Tanacetum</taxon>
    </lineage>
</organism>
<evidence type="ECO:0000256" key="7">
    <source>
        <dbReference type="ARBA" id="ARBA00022918"/>
    </source>
</evidence>
<dbReference type="Gene3D" id="3.10.10.10">
    <property type="entry name" value="HIV Type 1 Reverse Transcriptase, subunit A, domain 1"/>
    <property type="match status" value="1"/>
</dbReference>
<dbReference type="CDD" id="cd00303">
    <property type="entry name" value="retropepsin_like"/>
    <property type="match status" value="2"/>
</dbReference>
<dbReference type="GO" id="GO:0008270">
    <property type="term" value="F:zinc ion binding"/>
    <property type="evidence" value="ECO:0007669"/>
    <property type="project" value="UniProtKB-KW"/>
</dbReference>
<dbReference type="InterPro" id="IPR011009">
    <property type="entry name" value="Kinase-like_dom_sf"/>
</dbReference>
<dbReference type="SUPFAM" id="SSF57756">
    <property type="entry name" value="Retrovirus zinc finger-like domains"/>
    <property type="match status" value="1"/>
</dbReference>
<dbReference type="InterPro" id="IPR043128">
    <property type="entry name" value="Rev_trsase/Diguanyl_cyclase"/>
</dbReference>
<accession>A0A6L2NLY3</accession>
<dbReference type="Pfam" id="PF00098">
    <property type="entry name" value="zf-CCHC"/>
    <property type="match status" value="1"/>
</dbReference>
<dbReference type="Gene3D" id="2.40.70.10">
    <property type="entry name" value="Acid Proteases"/>
    <property type="match status" value="1"/>
</dbReference>
<dbReference type="InterPro" id="IPR036397">
    <property type="entry name" value="RNaseH_sf"/>
</dbReference>
<evidence type="ECO:0000313" key="10">
    <source>
        <dbReference type="EMBL" id="GEU86399.1"/>
    </source>
</evidence>
<dbReference type="InterPro" id="IPR012337">
    <property type="entry name" value="RNaseH-like_sf"/>
</dbReference>
<keyword evidence="5" id="KW-0255">Endonuclease</keyword>
<evidence type="ECO:0000256" key="6">
    <source>
        <dbReference type="ARBA" id="ARBA00022801"/>
    </source>
</evidence>
<dbReference type="InterPro" id="IPR000477">
    <property type="entry name" value="RT_dom"/>
</dbReference>
<dbReference type="GO" id="GO:0004519">
    <property type="term" value="F:endonuclease activity"/>
    <property type="evidence" value="ECO:0007669"/>
    <property type="project" value="UniProtKB-KW"/>
</dbReference>
<dbReference type="PROSITE" id="PS50158">
    <property type="entry name" value="ZF_CCHC"/>
    <property type="match status" value="1"/>
</dbReference>
<proteinExistence type="predicted"/>
<dbReference type="InterPro" id="IPR036875">
    <property type="entry name" value="Znf_CCHC_sf"/>
</dbReference>
<dbReference type="Gene3D" id="3.30.420.10">
    <property type="entry name" value="Ribonuclease H-like superfamily/Ribonuclease H"/>
    <property type="match status" value="1"/>
</dbReference>
<dbReference type="Gene3D" id="1.10.340.70">
    <property type="match status" value="1"/>
</dbReference>
<dbReference type="PANTHER" id="PTHR24559">
    <property type="entry name" value="TRANSPOSON TY3-I GAG-POL POLYPROTEIN"/>
    <property type="match status" value="1"/>
</dbReference>
<dbReference type="EC" id="2.7.7.49" evidence="1"/>
<dbReference type="InterPro" id="IPR041588">
    <property type="entry name" value="Integrase_H2C2"/>
</dbReference>
<keyword evidence="6" id="KW-0378">Hydrolase</keyword>
<dbReference type="InterPro" id="IPR021109">
    <property type="entry name" value="Peptidase_aspartic_dom_sf"/>
</dbReference>
<dbReference type="Gene3D" id="3.30.70.270">
    <property type="match status" value="2"/>
</dbReference>
<dbReference type="Gene3D" id="1.10.510.10">
    <property type="entry name" value="Transferase(Phosphotransferase) domain 1"/>
    <property type="match status" value="1"/>
</dbReference>
<evidence type="ECO:0000259" key="9">
    <source>
        <dbReference type="PROSITE" id="PS50158"/>
    </source>
</evidence>
<keyword evidence="8" id="KW-0862">Zinc</keyword>
<dbReference type="Pfam" id="PF08284">
    <property type="entry name" value="RVP_2"/>
    <property type="match status" value="2"/>
</dbReference>
<dbReference type="CDD" id="cd09274">
    <property type="entry name" value="RNase_HI_RT_Ty3"/>
    <property type="match status" value="1"/>
</dbReference>
<dbReference type="SMART" id="SM00343">
    <property type="entry name" value="ZnF_C2HC"/>
    <property type="match status" value="1"/>
</dbReference>
<dbReference type="GO" id="GO:0016787">
    <property type="term" value="F:hydrolase activity"/>
    <property type="evidence" value="ECO:0007669"/>
    <property type="project" value="UniProtKB-KW"/>
</dbReference>
<dbReference type="InterPro" id="IPR001878">
    <property type="entry name" value="Znf_CCHC"/>
</dbReference>
<evidence type="ECO:0000256" key="8">
    <source>
        <dbReference type="PROSITE-ProRule" id="PRU00047"/>
    </source>
</evidence>
<evidence type="ECO:0000256" key="3">
    <source>
        <dbReference type="ARBA" id="ARBA00022695"/>
    </source>
</evidence>
<dbReference type="GO" id="GO:0003676">
    <property type="term" value="F:nucleic acid binding"/>
    <property type="evidence" value="ECO:0007669"/>
    <property type="project" value="InterPro"/>
</dbReference>
<gene>
    <name evidence="10" type="ORF">Tci_058377</name>
</gene>
<keyword evidence="3" id="KW-0548">Nucleotidyltransferase</keyword>
<dbReference type="SUPFAM" id="SSF50630">
    <property type="entry name" value="Acid proteases"/>
    <property type="match status" value="1"/>
</dbReference>
<dbReference type="SUPFAM" id="SSF56672">
    <property type="entry name" value="DNA/RNA polymerases"/>
    <property type="match status" value="2"/>
</dbReference>
<evidence type="ECO:0000256" key="1">
    <source>
        <dbReference type="ARBA" id="ARBA00012493"/>
    </source>
</evidence>
<dbReference type="InterPro" id="IPR053134">
    <property type="entry name" value="RNA-dir_DNA_polymerase"/>
</dbReference>
<dbReference type="Gene3D" id="4.10.60.10">
    <property type="entry name" value="Zinc finger, CCHC-type"/>
    <property type="match status" value="1"/>
</dbReference>
<keyword evidence="8" id="KW-0479">Metal-binding</keyword>
<keyword evidence="7 10" id="KW-0695">RNA-directed DNA polymerase</keyword>
<dbReference type="Pfam" id="PF00078">
    <property type="entry name" value="RVT_1"/>
    <property type="match status" value="2"/>
</dbReference>
<dbReference type="Pfam" id="PF17921">
    <property type="entry name" value="Integrase_H2C2"/>
    <property type="match status" value="1"/>
</dbReference>
<dbReference type="SUPFAM" id="SSF56112">
    <property type="entry name" value="Protein kinase-like (PK-like)"/>
    <property type="match status" value="1"/>
</dbReference>